<keyword evidence="3 8" id="KW-0813">Transport</keyword>
<keyword evidence="8" id="KW-0997">Cell inner membrane</keyword>
<sequence>MTVSKLQLFYLAALSMLGFVATDMYLPAFKAMEIDFATGPEQIALSLTIFLVGMASGQLLWGLASDKYGHRNTLFAGMIVFTLASLGLAFSEQVWQLLSLRFVQAIGVCAPAVIWQAMVIKRYEASTSQQVFATIMPLVALSPALAPQLGVLLADNFGWHSIFVCLTLIGVLLAAATLMQPKEHVEVKQTSIKGDIKALLSSKTYLGNVMMFATASAAFFAYLTGMPEIMAKLGYEAKDIGLSFIPQTIAFMVGGYFGKRAVAKYGDEKILRQLIALFSTSAIMIFVASQWQLSSIWPILAPFCLIAVANGAMYPIVVSRALGSAKQSPATAAGLQNSLQICVSSLASALVASMASQALVVTGIAIVICMGGMWIGYVVSNRELANHFTAPDNSRVVSDEK</sequence>
<evidence type="ECO:0000256" key="5">
    <source>
        <dbReference type="ARBA" id="ARBA00022692"/>
    </source>
</evidence>
<gene>
    <name evidence="10" type="ORF">VIS19158_22092</name>
</gene>
<keyword evidence="4" id="KW-1003">Cell membrane</keyword>
<feature type="transmembrane region" description="Helical" evidence="8">
    <location>
        <begin position="43"/>
        <end position="61"/>
    </location>
</feature>
<reference evidence="10 11" key="1">
    <citation type="journal article" date="2012" name="Int. J. Syst. Evol. Microbiol.">
        <title>Vibrio caribbeanicus sp. nov., isolated from the marine sponge Scleritoderma cyanea.</title>
        <authorList>
            <person name="Hoffmann M."/>
            <person name="Monday S.R."/>
            <person name="Allard M.W."/>
            <person name="Strain E.A."/>
            <person name="Whittaker P."/>
            <person name="Naum M."/>
            <person name="McCarthy P.J."/>
            <person name="Lopez J.V."/>
            <person name="Fischer M."/>
            <person name="Brown E.W."/>
        </authorList>
    </citation>
    <scope>NUCLEOTIDE SEQUENCE [LARGE SCALE GENOMIC DNA]</scope>
    <source>
        <strain evidence="10 11">LMG 19158</strain>
    </source>
</reference>
<dbReference type="Pfam" id="PF07690">
    <property type="entry name" value="MFS_1"/>
    <property type="match status" value="1"/>
</dbReference>
<dbReference type="Proteomes" id="UP000004349">
    <property type="component" value="Unassembled WGS sequence"/>
</dbReference>
<feature type="transmembrane region" description="Helical" evidence="8">
    <location>
        <begin position="157"/>
        <end position="179"/>
    </location>
</feature>
<dbReference type="PROSITE" id="PS50850">
    <property type="entry name" value="MFS"/>
    <property type="match status" value="1"/>
</dbReference>
<evidence type="ECO:0000256" key="6">
    <source>
        <dbReference type="ARBA" id="ARBA00022989"/>
    </source>
</evidence>
<evidence type="ECO:0000313" key="10">
    <source>
        <dbReference type="EMBL" id="EGU33034.1"/>
    </source>
</evidence>
<dbReference type="Gene3D" id="1.20.1720.10">
    <property type="entry name" value="Multidrug resistance protein D"/>
    <property type="match status" value="1"/>
</dbReference>
<feature type="transmembrane region" description="Helical" evidence="8">
    <location>
        <begin position="205"/>
        <end position="225"/>
    </location>
</feature>
<dbReference type="InterPro" id="IPR036259">
    <property type="entry name" value="MFS_trans_sf"/>
</dbReference>
<dbReference type="GO" id="GO:0005886">
    <property type="term" value="C:plasma membrane"/>
    <property type="evidence" value="ECO:0007669"/>
    <property type="project" value="UniProtKB-SubCell"/>
</dbReference>
<feature type="transmembrane region" description="Helical" evidence="8">
    <location>
        <begin position="240"/>
        <end position="258"/>
    </location>
</feature>
<dbReference type="AlphaFoldDB" id="F9RRD5"/>
<dbReference type="eggNOG" id="COG2814">
    <property type="taxonomic scope" value="Bacteria"/>
</dbReference>
<dbReference type="InterPro" id="IPR011701">
    <property type="entry name" value="MFS"/>
</dbReference>
<feature type="domain" description="Major facilitator superfamily (MFS) profile" evidence="9">
    <location>
        <begin position="7"/>
        <end position="383"/>
    </location>
</feature>
<dbReference type="NCBIfam" id="NF008270">
    <property type="entry name" value="PRK11043.1"/>
    <property type="match status" value="1"/>
</dbReference>
<keyword evidence="5 8" id="KW-0812">Transmembrane</keyword>
<dbReference type="RefSeq" id="WP_005597243.1">
    <property type="nucleotide sequence ID" value="NZ_AFWE01000180.1"/>
</dbReference>
<dbReference type="EMBL" id="AFWE01000180">
    <property type="protein sequence ID" value="EGU33034.1"/>
    <property type="molecule type" value="Genomic_DNA"/>
</dbReference>
<feature type="transmembrane region" description="Helical" evidence="8">
    <location>
        <begin position="295"/>
        <end position="318"/>
    </location>
</feature>
<evidence type="ECO:0000313" key="11">
    <source>
        <dbReference type="Proteomes" id="UP000004349"/>
    </source>
</evidence>
<dbReference type="GO" id="GO:0042910">
    <property type="term" value="F:xenobiotic transmembrane transporter activity"/>
    <property type="evidence" value="ECO:0007669"/>
    <property type="project" value="InterPro"/>
</dbReference>
<keyword evidence="6 8" id="KW-1133">Transmembrane helix</keyword>
<dbReference type="FunFam" id="1.20.1720.10:FF:000005">
    <property type="entry name" value="Bcr/CflA family efflux transporter"/>
    <property type="match status" value="1"/>
</dbReference>
<dbReference type="NCBIfam" id="TIGR00710">
    <property type="entry name" value="efflux_Bcr_CflA"/>
    <property type="match status" value="1"/>
</dbReference>
<feature type="transmembrane region" description="Helical" evidence="8">
    <location>
        <begin position="73"/>
        <end position="90"/>
    </location>
</feature>
<accession>F9RRD5</accession>
<protein>
    <recommendedName>
        <fullName evidence="8">Bcr/CflA family efflux transporter</fullName>
    </recommendedName>
</protein>
<comment type="caution">
    <text evidence="8">Lacks conserved residue(s) required for the propagation of feature annotation.</text>
</comment>
<dbReference type="SUPFAM" id="SSF103473">
    <property type="entry name" value="MFS general substrate transporter"/>
    <property type="match status" value="1"/>
</dbReference>
<dbReference type="InterPro" id="IPR050189">
    <property type="entry name" value="MFS_Efflux_Transporters"/>
</dbReference>
<feature type="transmembrane region" description="Helical" evidence="8">
    <location>
        <begin position="358"/>
        <end position="379"/>
    </location>
</feature>
<feature type="transmembrane region" description="Helical" evidence="8">
    <location>
        <begin position="270"/>
        <end position="289"/>
    </location>
</feature>
<evidence type="ECO:0000256" key="1">
    <source>
        <dbReference type="ARBA" id="ARBA00004651"/>
    </source>
</evidence>
<comment type="similarity">
    <text evidence="2 8">Belongs to the major facilitator superfamily. Bcr/CmlA family.</text>
</comment>
<keyword evidence="7 8" id="KW-0472">Membrane</keyword>
<dbReference type="CDD" id="cd17320">
    <property type="entry name" value="MFS_MdfA_MDR_like"/>
    <property type="match status" value="1"/>
</dbReference>
<evidence type="ECO:0000256" key="4">
    <source>
        <dbReference type="ARBA" id="ARBA00022475"/>
    </source>
</evidence>
<comment type="caution">
    <text evidence="10">The sequence shown here is derived from an EMBL/GenBank/DDBJ whole genome shotgun (WGS) entry which is preliminary data.</text>
</comment>
<evidence type="ECO:0000256" key="3">
    <source>
        <dbReference type="ARBA" id="ARBA00022448"/>
    </source>
</evidence>
<feature type="transmembrane region" description="Helical" evidence="8">
    <location>
        <begin position="7"/>
        <end position="28"/>
    </location>
</feature>
<dbReference type="PANTHER" id="PTHR43124:SF3">
    <property type="entry name" value="CHLORAMPHENICOL EFFLUX PUMP RV0191"/>
    <property type="match status" value="1"/>
</dbReference>
<dbReference type="InterPro" id="IPR020846">
    <property type="entry name" value="MFS_dom"/>
</dbReference>
<comment type="subcellular location">
    <subcellularLocation>
        <location evidence="8">Cell inner membrane</location>
        <topology evidence="8">Multi-pass membrane protein</topology>
    </subcellularLocation>
    <subcellularLocation>
        <location evidence="1">Cell membrane</location>
        <topology evidence="1">Multi-pass membrane protein</topology>
    </subcellularLocation>
</comment>
<evidence type="ECO:0000259" key="9">
    <source>
        <dbReference type="PROSITE" id="PS50850"/>
    </source>
</evidence>
<feature type="transmembrane region" description="Helical" evidence="8">
    <location>
        <begin position="102"/>
        <end position="119"/>
    </location>
</feature>
<dbReference type="PANTHER" id="PTHR43124">
    <property type="entry name" value="PURINE EFFLUX PUMP PBUE"/>
    <property type="match status" value="1"/>
</dbReference>
<organism evidence="10 11">
    <name type="scientific">Vibrio scophthalmi LMG 19158</name>
    <dbReference type="NCBI Taxonomy" id="870967"/>
    <lineage>
        <taxon>Bacteria</taxon>
        <taxon>Pseudomonadati</taxon>
        <taxon>Pseudomonadota</taxon>
        <taxon>Gammaproteobacteria</taxon>
        <taxon>Vibrionales</taxon>
        <taxon>Vibrionaceae</taxon>
        <taxon>Vibrio</taxon>
    </lineage>
</organism>
<evidence type="ECO:0000256" key="2">
    <source>
        <dbReference type="ARBA" id="ARBA00006236"/>
    </source>
</evidence>
<evidence type="ECO:0000256" key="7">
    <source>
        <dbReference type="ARBA" id="ARBA00023136"/>
    </source>
</evidence>
<dbReference type="InterPro" id="IPR004812">
    <property type="entry name" value="Efflux_drug-R_Bcr/CmlA"/>
</dbReference>
<feature type="transmembrane region" description="Helical" evidence="8">
    <location>
        <begin position="131"/>
        <end position="151"/>
    </location>
</feature>
<name>F9RRD5_9VIBR</name>
<evidence type="ECO:0000256" key="8">
    <source>
        <dbReference type="RuleBase" id="RU365088"/>
    </source>
</evidence>
<dbReference type="GO" id="GO:1990961">
    <property type="term" value="P:xenobiotic detoxification by transmembrane export across the plasma membrane"/>
    <property type="evidence" value="ECO:0007669"/>
    <property type="project" value="InterPro"/>
</dbReference>
<proteinExistence type="inferred from homology"/>